<evidence type="ECO:0000313" key="1">
    <source>
        <dbReference type="EMBL" id="KAL3597353.1"/>
    </source>
</evidence>
<evidence type="ECO:0000313" key="2">
    <source>
        <dbReference type="Proteomes" id="UP000309997"/>
    </source>
</evidence>
<organism evidence="1 2">
    <name type="scientific">Populus alba</name>
    <name type="common">White poplar</name>
    <dbReference type="NCBI Taxonomy" id="43335"/>
    <lineage>
        <taxon>Eukaryota</taxon>
        <taxon>Viridiplantae</taxon>
        <taxon>Streptophyta</taxon>
        <taxon>Embryophyta</taxon>
        <taxon>Tracheophyta</taxon>
        <taxon>Spermatophyta</taxon>
        <taxon>Magnoliopsida</taxon>
        <taxon>eudicotyledons</taxon>
        <taxon>Gunneridae</taxon>
        <taxon>Pentapetalae</taxon>
        <taxon>rosids</taxon>
        <taxon>fabids</taxon>
        <taxon>Malpighiales</taxon>
        <taxon>Salicaceae</taxon>
        <taxon>Saliceae</taxon>
        <taxon>Populus</taxon>
    </lineage>
</organism>
<keyword evidence="2" id="KW-1185">Reference proteome</keyword>
<sequence>MPTLKLRARIVEENPSIALSSVLCAVLGPQTYGRVQRNKHNEDLLVCEPDRSSGLLETSAGRIGLNWALKNPMGLSSPAAQSYGASTQDMEHLQKKYPPPWLHDAFWLVLKKCTSICLSLDAILLPRGHFSPFHHLSSLILSLNHRFPSLCKISAWAAASIAHGPASMGGGLYIS</sequence>
<name>A0ACC4CH18_POPAL</name>
<comment type="caution">
    <text evidence="1">The sequence shown here is derived from an EMBL/GenBank/DDBJ whole genome shotgun (WGS) entry which is preliminary data.</text>
</comment>
<reference evidence="1 2" key="1">
    <citation type="journal article" date="2024" name="Plant Biotechnol. J.">
        <title>Genome and CRISPR/Cas9 system of a widespread forest tree (Populus alba) in the world.</title>
        <authorList>
            <person name="Liu Y.J."/>
            <person name="Jiang P.F."/>
            <person name="Han X.M."/>
            <person name="Li X.Y."/>
            <person name="Wang H.M."/>
            <person name="Wang Y.J."/>
            <person name="Wang X.X."/>
            <person name="Zeng Q.Y."/>
        </authorList>
    </citation>
    <scope>NUCLEOTIDE SEQUENCE [LARGE SCALE GENOMIC DNA]</scope>
    <source>
        <strain evidence="2">cv. PAL-ZL1</strain>
    </source>
</reference>
<proteinExistence type="predicted"/>
<dbReference type="Proteomes" id="UP000309997">
    <property type="component" value="Unassembled WGS sequence"/>
</dbReference>
<dbReference type="EMBL" id="RCHU02000004">
    <property type="protein sequence ID" value="KAL3597353.1"/>
    <property type="molecule type" value="Genomic_DNA"/>
</dbReference>
<protein>
    <submittedName>
        <fullName evidence="1">Uncharacterized protein</fullName>
    </submittedName>
</protein>
<gene>
    <name evidence="1" type="ORF">D5086_008990</name>
</gene>
<accession>A0ACC4CH18</accession>